<keyword evidence="1" id="KW-0489">Methyltransferase</keyword>
<dbReference type="GO" id="GO:0032259">
    <property type="term" value="P:methylation"/>
    <property type="evidence" value="ECO:0007669"/>
    <property type="project" value="UniProtKB-KW"/>
</dbReference>
<protein>
    <submittedName>
        <fullName evidence="1">Histidine protein methyltransferase 1 homolog</fullName>
    </submittedName>
</protein>
<gene>
    <name evidence="1" type="ORF">Tci_021484</name>
</gene>
<comment type="caution">
    <text evidence="1">The sequence shown here is derived from an EMBL/GenBank/DDBJ whole genome shotgun (WGS) entry which is preliminary data.</text>
</comment>
<reference evidence="1" key="1">
    <citation type="journal article" date="2019" name="Sci. Rep.">
        <title>Draft genome of Tanacetum cinerariifolium, the natural source of mosquito coil.</title>
        <authorList>
            <person name="Yamashiro T."/>
            <person name="Shiraishi A."/>
            <person name="Satake H."/>
            <person name="Nakayama K."/>
        </authorList>
    </citation>
    <scope>NUCLEOTIDE SEQUENCE</scope>
</reference>
<dbReference type="AlphaFoldDB" id="A0A6L2KJH7"/>
<proteinExistence type="predicted"/>
<organism evidence="1">
    <name type="scientific">Tanacetum cinerariifolium</name>
    <name type="common">Dalmatian daisy</name>
    <name type="synonym">Chrysanthemum cinerariifolium</name>
    <dbReference type="NCBI Taxonomy" id="118510"/>
    <lineage>
        <taxon>Eukaryota</taxon>
        <taxon>Viridiplantae</taxon>
        <taxon>Streptophyta</taxon>
        <taxon>Embryophyta</taxon>
        <taxon>Tracheophyta</taxon>
        <taxon>Spermatophyta</taxon>
        <taxon>Magnoliopsida</taxon>
        <taxon>eudicotyledons</taxon>
        <taxon>Gunneridae</taxon>
        <taxon>Pentapetalae</taxon>
        <taxon>asterids</taxon>
        <taxon>campanulids</taxon>
        <taxon>Asterales</taxon>
        <taxon>Asteraceae</taxon>
        <taxon>Asteroideae</taxon>
        <taxon>Anthemideae</taxon>
        <taxon>Anthemidinae</taxon>
        <taxon>Tanacetum</taxon>
    </lineage>
</organism>
<accession>A0A6L2KJH7</accession>
<name>A0A6L2KJH7_TANCI</name>
<keyword evidence="1" id="KW-0808">Transferase</keyword>
<dbReference type="GO" id="GO:0008168">
    <property type="term" value="F:methyltransferase activity"/>
    <property type="evidence" value="ECO:0007669"/>
    <property type="project" value="UniProtKB-KW"/>
</dbReference>
<sequence length="193" mass="21677">MLRHKFFLERFEIFKERLIMRAPSLLAQCLPGLAPDRVGLSISTASDRETHLSSPAVEIVPSKMEHPYRYAGESIDLQGVNITKGRVSVSDMIGSELMPSKADGSYKSCDSSFDLVNVLKQEIRDAQLSFRGKRVLECLKPPYGVLFVSTKKHFVGFNSAAKQLRSVVDGEGIIDTHIIKEATDKEIWKFFLK</sequence>
<dbReference type="EMBL" id="BKCJ010002575">
    <property type="protein sequence ID" value="GEU49506.1"/>
    <property type="molecule type" value="Genomic_DNA"/>
</dbReference>
<evidence type="ECO:0000313" key="1">
    <source>
        <dbReference type="EMBL" id="GEU49506.1"/>
    </source>
</evidence>